<dbReference type="GO" id="GO:0016491">
    <property type="term" value="F:oxidoreductase activity"/>
    <property type="evidence" value="ECO:0007669"/>
    <property type="project" value="InterPro"/>
</dbReference>
<dbReference type="Pfam" id="PF14512">
    <property type="entry name" value="TM1586_NiRdase"/>
    <property type="match status" value="1"/>
</dbReference>
<dbReference type="InterPro" id="IPR000415">
    <property type="entry name" value="Nitroreductase-like"/>
</dbReference>
<name>A0A7J4TH61_9EURY</name>
<accession>A0A7J4TH61</accession>
<dbReference type="Gene3D" id="3.40.109.30">
    <property type="entry name" value="putative nitroreductase (tm1586), domain 2"/>
    <property type="match status" value="1"/>
</dbReference>
<gene>
    <name evidence="2" type="ORF">HA271_00465</name>
</gene>
<dbReference type="Gene3D" id="3.40.109.10">
    <property type="entry name" value="NADH Oxidase"/>
    <property type="match status" value="1"/>
</dbReference>
<dbReference type="EMBL" id="DUHE01000015">
    <property type="protein sequence ID" value="HII83324.1"/>
    <property type="molecule type" value="Genomic_DNA"/>
</dbReference>
<evidence type="ECO:0000313" key="3">
    <source>
        <dbReference type="Proteomes" id="UP000586031"/>
    </source>
</evidence>
<organism evidence="2 3">
    <name type="scientific">Methanobacterium subterraneum</name>
    <dbReference type="NCBI Taxonomy" id="59277"/>
    <lineage>
        <taxon>Archaea</taxon>
        <taxon>Methanobacteriati</taxon>
        <taxon>Methanobacteriota</taxon>
        <taxon>Methanomada group</taxon>
        <taxon>Methanobacteria</taxon>
        <taxon>Methanobacteriales</taxon>
        <taxon>Methanobacteriaceae</taxon>
        <taxon>Methanobacterium</taxon>
    </lineage>
</organism>
<comment type="caution">
    <text evidence="2">The sequence shown here is derived from an EMBL/GenBank/DDBJ whole genome shotgun (WGS) entry which is preliminary data.</text>
</comment>
<evidence type="ECO:0000259" key="1">
    <source>
        <dbReference type="Pfam" id="PF14512"/>
    </source>
</evidence>
<proteinExistence type="predicted"/>
<dbReference type="SUPFAM" id="SSF55469">
    <property type="entry name" value="FMN-dependent nitroreductase-like"/>
    <property type="match status" value="1"/>
</dbReference>
<dbReference type="Proteomes" id="UP000586031">
    <property type="component" value="Unassembled WGS sequence"/>
</dbReference>
<sequence length="254" mass="28920">MGLVDLYPQIFKRKSIRNYDLTPLEDSVLGPVVESINKLEPLYDDIEVDLKIITSDNVNPRMMKKAPYYIAGFSEDKEGYKTNLGYMLQQMDLFFSANGWGSCWQGIPKPKKNILESSDLKFVILMAFGRANVPLHRTSTMEFKRKPLNKVSNIKNEGYLGAILEAARLAPSATNSQPWFFKGDNHVIHVYSFKPSILRAIILKKYIPIDIGIVLYHLKSAAEHFGKNPEIIFDETGNEHSPHGYEYVTSMLID</sequence>
<dbReference type="InterPro" id="IPR029478">
    <property type="entry name" value="TM1586_NiRdase"/>
</dbReference>
<protein>
    <submittedName>
        <fullName evidence="2">Nitroreductase</fullName>
    </submittedName>
</protein>
<reference evidence="3" key="1">
    <citation type="journal article" date="2020" name="bioRxiv">
        <title>A rank-normalized archaeal taxonomy based on genome phylogeny resolves widespread incomplete and uneven classifications.</title>
        <authorList>
            <person name="Rinke C."/>
            <person name="Chuvochina M."/>
            <person name="Mussig A.J."/>
            <person name="Chaumeil P.-A."/>
            <person name="Waite D.W."/>
            <person name="Whitman W.B."/>
            <person name="Parks D.H."/>
            <person name="Hugenholtz P."/>
        </authorList>
    </citation>
    <scope>NUCLEOTIDE SEQUENCE [LARGE SCALE GENOMIC DNA]</scope>
</reference>
<dbReference type="AlphaFoldDB" id="A0A7J4TH61"/>
<feature type="domain" description="Putative nitroreductase TM1586" evidence="1">
    <location>
        <begin position="5"/>
        <end position="222"/>
    </location>
</feature>
<evidence type="ECO:0000313" key="2">
    <source>
        <dbReference type="EMBL" id="HII83324.1"/>
    </source>
</evidence>